<proteinExistence type="predicted"/>
<dbReference type="VEuPathDB" id="VectorBase:HLOH_056644"/>
<organism evidence="1 2">
    <name type="scientific">Haemaphysalis longicornis</name>
    <name type="common">Bush tick</name>
    <dbReference type="NCBI Taxonomy" id="44386"/>
    <lineage>
        <taxon>Eukaryota</taxon>
        <taxon>Metazoa</taxon>
        <taxon>Ecdysozoa</taxon>
        <taxon>Arthropoda</taxon>
        <taxon>Chelicerata</taxon>
        <taxon>Arachnida</taxon>
        <taxon>Acari</taxon>
        <taxon>Parasitiformes</taxon>
        <taxon>Ixodida</taxon>
        <taxon>Ixodoidea</taxon>
        <taxon>Ixodidae</taxon>
        <taxon>Haemaphysalinae</taxon>
        <taxon>Haemaphysalis</taxon>
    </lineage>
</organism>
<dbReference type="Proteomes" id="UP000821853">
    <property type="component" value="Chromosome 4"/>
</dbReference>
<comment type="caution">
    <text evidence="1">The sequence shown here is derived from an EMBL/GenBank/DDBJ whole genome shotgun (WGS) entry which is preliminary data.</text>
</comment>
<gene>
    <name evidence="1" type="ORF">HPB48_005363</name>
</gene>
<sequence>MVATLQYELPNAIGKDVKQLAKMSREAVAMYNSSMKRSVSKIHVFKEFMRGLELSWPEPPSWRSSMKVLFNLAFNWNMELLFGVRLLPDTTNRPQRSIYNSPSYTFKQWCLLVNKISNFDLYHRYWSSLYLCFTDHPNVKMAGCVRRMLQHSEQAYAAVADPARILNVVYGTSRVRQERLRFCATEVERTYDLLVAAMATLTHFSGDERQETDNHLATIRQISVTKTAHAHARNQACGDAAARDGWHRAVARGKVPVAERPSPRLLGLPRQRLLVHRALDQDPRQRAQRADLAAMYEMQRLASSFVEPYIQYRHLLNDVSLSL</sequence>
<keyword evidence="2" id="KW-1185">Reference proteome</keyword>
<protein>
    <submittedName>
        <fullName evidence="1">Uncharacterized protein</fullName>
    </submittedName>
</protein>
<dbReference type="AlphaFoldDB" id="A0A9J6G6R3"/>
<name>A0A9J6G6R3_HAELO</name>
<dbReference type="EMBL" id="JABSTR010000006">
    <property type="protein sequence ID" value="KAH9374094.1"/>
    <property type="molecule type" value="Genomic_DNA"/>
</dbReference>
<evidence type="ECO:0000313" key="1">
    <source>
        <dbReference type="EMBL" id="KAH9374094.1"/>
    </source>
</evidence>
<reference evidence="1 2" key="1">
    <citation type="journal article" date="2020" name="Cell">
        <title>Large-Scale Comparative Analyses of Tick Genomes Elucidate Their Genetic Diversity and Vector Capacities.</title>
        <authorList>
            <consortium name="Tick Genome and Microbiome Consortium (TIGMIC)"/>
            <person name="Jia N."/>
            <person name="Wang J."/>
            <person name="Shi W."/>
            <person name="Du L."/>
            <person name="Sun Y."/>
            <person name="Zhan W."/>
            <person name="Jiang J.F."/>
            <person name="Wang Q."/>
            <person name="Zhang B."/>
            <person name="Ji P."/>
            <person name="Bell-Sakyi L."/>
            <person name="Cui X.M."/>
            <person name="Yuan T.T."/>
            <person name="Jiang B.G."/>
            <person name="Yang W.F."/>
            <person name="Lam T.T."/>
            <person name="Chang Q.C."/>
            <person name="Ding S.J."/>
            <person name="Wang X.J."/>
            <person name="Zhu J.G."/>
            <person name="Ruan X.D."/>
            <person name="Zhao L."/>
            <person name="Wei J.T."/>
            <person name="Ye R.Z."/>
            <person name="Que T.C."/>
            <person name="Du C.H."/>
            <person name="Zhou Y.H."/>
            <person name="Cheng J.X."/>
            <person name="Dai P.F."/>
            <person name="Guo W.B."/>
            <person name="Han X.H."/>
            <person name="Huang E.J."/>
            <person name="Li L.F."/>
            <person name="Wei W."/>
            <person name="Gao Y.C."/>
            <person name="Liu J.Z."/>
            <person name="Shao H.Z."/>
            <person name="Wang X."/>
            <person name="Wang C.C."/>
            <person name="Yang T.C."/>
            <person name="Huo Q.B."/>
            <person name="Li W."/>
            <person name="Chen H.Y."/>
            <person name="Chen S.E."/>
            <person name="Zhou L.G."/>
            <person name="Ni X.B."/>
            <person name="Tian J.H."/>
            <person name="Sheng Y."/>
            <person name="Liu T."/>
            <person name="Pan Y.S."/>
            <person name="Xia L.Y."/>
            <person name="Li J."/>
            <person name="Zhao F."/>
            <person name="Cao W.C."/>
        </authorList>
    </citation>
    <scope>NUCLEOTIDE SEQUENCE [LARGE SCALE GENOMIC DNA]</scope>
    <source>
        <strain evidence="1">HaeL-2018</strain>
    </source>
</reference>
<evidence type="ECO:0000313" key="2">
    <source>
        <dbReference type="Proteomes" id="UP000821853"/>
    </source>
</evidence>
<accession>A0A9J6G6R3</accession>